<evidence type="ECO:0000259" key="9">
    <source>
        <dbReference type="Pfam" id="PF02771"/>
    </source>
</evidence>
<evidence type="ECO:0000256" key="5">
    <source>
        <dbReference type="ARBA" id="ARBA00023002"/>
    </source>
</evidence>
<name>A0A371BFL1_9SPHN</name>
<dbReference type="Proteomes" id="UP000263833">
    <property type="component" value="Unassembled WGS sequence"/>
</dbReference>
<dbReference type="Pfam" id="PF02771">
    <property type="entry name" value="Acyl-CoA_dh_N"/>
    <property type="match status" value="1"/>
</dbReference>
<comment type="similarity">
    <text evidence="2 6">Belongs to the acyl-CoA dehydrogenase family.</text>
</comment>
<reference evidence="11" key="1">
    <citation type="submission" date="2018-08" db="EMBL/GenBank/DDBJ databases">
        <authorList>
            <person name="Kim S.-J."/>
            <person name="Jung G.-Y."/>
        </authorList>
    </citation>
    <scope>NUCLEOTIDE SEQUENCE [LARGE SCALE GENOMIC DNA]</scope>
    <source>
        <strain evidence="11">GY_G</strain>
    </source>
</reference>
<dbReference type="Pfam" id="PF02770">
    <property type="entry name" value="Acyl-CoA_dh_M"/>
    <property type="match status" value="1"/>
</dbReference>
<comment type="cofactor">
    <cofactor evidence="1 6">
        <name>FAD</name>
        <dbReference type="ChEBI" id="CHEBI:57692"/>
    </cofactor>
</comment>
<keyword evidence="5 6" id="KW-0560">Oxidoreductase</keyword>
<dbReference type="SUPFAM" id="SSF56645">
    <property type="entry name" value="Acyl-CoA dehydrogenase NM domain-like"/>
    <property type="match status" value="1"/>
</dbReference>
<dbReference type="GO" id="GO:0005886">
    <property type="term" value="C:plasma membrane"/>
    <property type="evidence" value="ECO:0007669"/>
    <property type="project" value="TreeGrafter"/>
</dbReference>
<dbReference type="Gene3D" id="1.20.140.10">
    <property type="entry name" value="Butyryl-CoA Dehydrogenase, subunit A, domain 3"/>
    <property type="match status" value="1"/>
</dbReference>
<keyword evidence="3 6" id="KW-0285">Flavoprotein</keyword>
<evidence type="ECO:0000256" key="3">
    <source>
        <dbReference type="ARBA" id="ARBA00022630"/>
    </source>
</evidence>
<gene>
    <name evidence="10" type="ORF">DXH95_02355</name>
</gene>
<evidence type="ECO:0000256" key="4">
    <source>
        <dbReference type="ARBA" id="ARBA00022827"/>
    </source>
</evidence>
<dbReference type="PANTHER" id="PTHR43292:SF3">
    <property type="entry name" value="ACYL-COA DEHYDROGENASE FADE29"/>
    <property type="match status" value="1"/>
</dbReference>
<dbReference type="GO" id="GO:0050660">
    <property type="term" value="F:flavin adenine dinucleotide binding"/>
    <property type="evidence" value="ECO:0007669"/>
    <property type="project" value="InterPro"/>
</dbReference>
<keyword evidence="4 6" id="KW-0274">FAD</keyword>
<dbReference type="InterPro" id="IPR009100">
    <property type="entry name" value="AcylCoA_DH/oxidase_NM_dom_sf"/>
</dbReference>
<organism evidence="10 11">
    <name type="scientific">Sphingorhabdus pulchriflava</name>
    <dbReference type="NCBI Taxonomy" id="2292257"/>
    <lineage>
        <taxon>Bacteria</taxon>
        <taxon>Pseudomonadati</taxon>
        <taxon>Pseudomonadota</taxon>
        <taxon>Alphaproteobacteria</taxon>
        <taxon>Sphingomonadales</taxon>
        <taxon>Sphingomonadaceae</taxon>
        <taxon>Sphingorhabdus</taxon>
    </lineage>
</organism>
<dbReference type="GO" id="GO:0016627">
    <property type="term" value="F:oxidoreductase activity, acting on the CH-CH group of donors"/>
    <property type="evidence" value="ECO:0007669"/>
    <property type="project" value="InterPro"/>
</dbReference>
<dbReference type="InterPro" id="IPR052161">
    <property type="entry name" value="Mycobact_Acyl-CoA_DH"/>
</dbReference>
<sequence length="404" mass="44329">MDMNWSDADRAFTDEVRTFFDAELTPELREAGRWMTSVYGDHDLSMEWQHRLHTKGWAAPSWPKRYGGAEWSVTQRYIFARERVLAGAPPTSPMGIAMCGPALLGHGSDAQKDYFLPRMLTGEHFWCQGYSEPHAGSDLALLSMSARRDSDDFVCNGTKIWTTHANVANWIFCLVRTSQLARPQQGITFLLIPMDTPGITVTPIVMTSGEHIQNLIFFDNVRVPVTNVVGAIDDGWTVAKYLLEFERGGSAYAPELQVRLARVRELASEGSRPRLNESAFAAKVAAAQARVDVLETYEFKAMSDAARGGRPGLSGSVMKILGTELSQHITELALEAAGPYGHAFQPQAGFPGGPNVIPHDLNQFVGPRSAAIAPLKYFNDRAGSIYAGSNEIQRNIIAKAGLGI</sequence>
<dbReference type="InterPro" id="IPR036250">
    <property type="entry name" value="AcylCo_DH-like_C"/>
</dbReference>
<dbReference type="PANTHER" id="PTHR43292">
    <property type="entry name" value="ACYL-COA DEHYDROGENASE"/>
    <property type="match status" value="1"/>
</dbReference>
<feature type="domain" description="Acyl-CoA oxidase/dehydrogenase middle" evidence="8">
    <location>
        <begin position="127"/>
        <end position="221"/>
    </location>
</feature>
<comment type="caution">
    <text evidence="10">The sequence shown here is derived from an EMBL/GenBank/DDBJ whole genome shotgun (WGS) entry which is preliminary data.</text>
</comment>
<feature type="domain" description="Acyl-CoA dehydrogenase/oxidase N-terminal" evidence="9">
    <location>
        <begin position="7"/>
        <end position="123"/>
    </location>
</feature>
<accession>A0A371BFL1</accession>
<dbReference type="InterPro" id="IPR037069">
    <property type="entry name" value="AcylCoA_DH/ox_N_sf"/>
</dbReference>
<dbReference type="Gene3D" id="2.40.110.10">
    <property type="entry name" value="Butyryl-CoA Dehydrogenase, subunit A, domain 2"/>
    <property type="match status" value="1"/>
</dbReference>
<proteinExistence type="inferred from homology"/>
<dbReference type="Gene3D" id="1.10.540.10">
    <property type="entry name" value="Acyl-CoA dehydrogenase/oxidase, N-terminal domain"/>
    <property type="match status" value="1"/>
</dbReference>
<evidence type="ECO:0000259" key="8">
    <source>
        <dbReference type="Pfam" id="PF02770"/>
    </source>
</evidence>
<dbReference type="InterPro" id="IPR046373">
    <property type="entry name" value="Acyl-CoA_Oxase/DH_mid-dom_sf"/>
</dbReference>
<dbReference type="Pfam" id="PF00441">
    <property type="entry name" value="Acyl-CoA_dh_1"/>
    <property type="match status" value="1"/>
</dbReference>
<dbReference type="RefSeq" id="WP_115547853.1">
    <property type="nucleotide sequence ID" value="NZ_QRGP01000001.1"/>
</dbReference>
<protein>
    <submittedName>
        <fullName evidence="10">Acyl-CoA dehydrogenase</fullName>
    </submittedName>
</protein>
<dbReference type="OrthoDB" id="9780544at2"/>
<dbReference type="InterPro" id="IPR013786">
    <property type="entry name" value="AcylCoA_DH/ox_N"/>
</dbReference>
<dbReference type="AlphaFoldDB" id="A0A371BFL1"/>
<dbReference type="SUPFAM" id="SSF47203">
    <property type="entry name" value="Acyl-CoA dehydrogenase C-terminal domain-like"/>
    <property type="match status" value="1"/>
</dbReference>
<evidence type="ECO:0000256" key="6">
    <source>
        <dbReference type="RuleBase" id="RU362125"/>
    </source>
</evidence>
<feature type="domain" description="Acyl-CoA dehydrogenase/oxidase C-terminal" evidence="7">
    <location>
        <begin position="233"/>
        <end position="400"/>
    </location>
</feature>
<dbReference type="EMBL" id="QRGP01000001">
    <property type="protein sequence ID" value="RDV06297.1"/>
    <property type="molecule type" value="Genomic_DNA"/>
</dbReference>
<evidence type="ECO:0000259" key="7">
    <source>
        <dbReference type="Pfam" id="PF00441"/>
    </source>
</evidence>
<dbReference type="InterPro" id="IPR006091">
    <property type="entry name" value="Acyl-CoA_Oxase/DH_mid-dom"/>
</dbReference>
<keyword evidence="11" id="KW-1185">Reference proteome</keyword>
<evidence type="ECO:0000313" key="10">
    <source>
        <dbReference type="EMBL" id="RDV06297.1"/>
    </source>
</evidence>
<evidence type="ECO:0000256" key="2">
    <source>
        <dbReference type="ARBA" id="ARBA00009347"/>
    </source>
</evidence>
<evidence type="ECO:0000256" key="1">
    <source>
        <dbReference type="ARBA" id="ARBA00001974"/>
    </source>
</evidence>
<dbReference type="InterPro" id="IPR009075">
    <property type="entry name" value="AcylCo_DH/oxidase_C"/>
</dbReference>
<evidence type="ECO:0000313" key="11">
    <source>
        <dbReference type="Proteomes" id="UP000263833"/>
    </source>
</evidence>